<dbReference type="PROSITE" id="PS51678">
    <property type="entry name" value="SAM_MT_PRMT"/>
    <property type="match status" value="1"/>
</dbReference>
<keyword evidence="6 13" id="KW-0808">Transferase</keyword>
<dbReference type="InterPro" id="IPR025799">
    <property type="entry name" value="Arg_MeTrfase"/>
</dbReference>
<dbReference type="PANTHER" id="PTHR11006">
    <property type="entry name" value="PROTEIN ARGININE N-METHYLTRANSFERASE"/>
    <property type="match status" value="1"/>
</dbReference>
<dbReference type="GO" id="GO:0035241">
    <property type="term" value="F:protein-arginine omega-N monomethyltransferase activity"/>
    <property type="evidence" value="ECO:0007669"/>
    <property type="project" value="UniProtKB-ARBA"/>
</dbReference>
<gene>
    <name evidence="16" type="ORF">GSBLH_T00000077001</name>
</gene>
<evidence type="ECO:0000313" key="16">
    <source>
        <dbReference type="EMBL" id="CBK19626.2"/>
    </source>
</evidence>
<dbReference type="RefSeq" id="XP_012893674.1">
    <property type="nucleotide sequence ID" value="XM_013038220.1"/>
</dbReference>
<evidence type="ECO:0000256" key="10">
    <source>
        <dbReference type="ARBA" id="ARBA00023163"/>
    </source>
</evidence>
<sequence>MEPGEVAVAEKEHPFYRYYGQLSHQQNMLQDSVRTGTYYNAVCYNVKDFEGKVVLDVGTGSGILSLFAAQAGAKKVYAVECSGMVRYARRLVKENGYDEIIKVILGKVEEVELPEKVDVIISEPMGFFLVHERMLESYITARNRFLKPEGQMFPAIGVMHVSVFSDDGLYKEIKGKSKFWNNEDFYGFDITTLKEDAQREAFNQPVVGYIPVETLVTATTCTHQIDFEKDSLESLYHIQIPLEFCITVTSLLHGLACWFDVTFKGSSAEIVLSTAPYSSGTHWYQCRFCFEQPIAVNVGQMVKGMLDLKVNDDKSYDVTAECKRRGRE</sequence>
<dbReference type="OMA" id="PLTRWFQ"/>
<dbReference type="GO" id="GO:0070611">
    <property type="term" value="F:histone H3R2 methyltransferase activity"/>
    <property type="evidence" value="ECO:0007669"/>
    <property type="project" value="TreeGrafter"/>
</dbReference>
<evidence type="ECO:0000256" key="4">
    <source>
        <dbReference type="ARBA" id="ARBA00022490"/>
    </source>
</evidence>
<dbReference type="InParanoid" id="D8LUY7"/>
<dbReference type="FunFam" id="3.40.50.150:FF:000052">
    <property type="entry name" value="Probable histone-arginine methyltransferase CARM1"/>
    <property type="match status" value="1"/>
</dbReference>
<keyword evidence="5 13" id="KW-0489">Methyltransferase</keyword>
<dbReference type="Gene3D" id="3.40.50.150">
    <property type="entry name" value="Vaccinia Virus protein VP39"/>
    <property type="match status" value="1"/>
</dbReference>
<evidence type="ECO:0000259" key="15">
    <source>
        <dbReference type="Pfam" id="PF22528"/>
    </source>
</evidence>
<keyword evidence="9" id="KW-0805">Transcription regulation</keyword>
<keyword evidence="17" id="KW-1185">Reference proteome</keyword>
<dbReference type="Proteomes" id="UP000008312">
    <property type="component" value="Unassembled WGS sequence"/>
</dbReference>
<feature type="domain" description="Protein arginine N-methyltransferase" evidence="15">
    <location>
        <begin position="158"/>
        <end position="315"/>
    </location>
</feature>
<protein>
    <recommendedName>
        <fullName evidence="3">type I protein arginine methyltransferase</fullName>
        <ecNumber evidence="3">2.1.1.319</ecNumber>
    </recommendedName>
</protein>
<dbReference type="OrthoDB" id="7848332at2759"/>
<name>D8LUY7_BLAHO</name>
<organism evidence="16">
    <name type="scientific">Blastocystis hominis</name>
    <dbReference type="NCBI Taxonomy" id="12968"/>
    <lineage>
        <taxon>Eukaryota</taxon>
        <taxon>Sar</taxon>
        <taxon>Stramenopiles</taxon>
        <taxon>Bigyra</taxon>
        <taxon>Opalozoa</taxon>
        <taxon>Opalinata</taxon>
        <taxon>Blastocystidae</taxon>
        <taxon>Blastocystis</taxon>
    </lineage>
</organism>
<evidence type="ECO:0000313" key="17">
    <source>
        <dbReference type="Proteomes" id="UP000008312"/>
    </source>
</evidence>
<dbReference type="InterPro" id="IPR041698">
    <property type="entry name" value="Methyltransf_25"/>
</dbReference>
<dbReference type="PANTHER" id="PTHR11006:SF10">
    <property type="entry name" value="HISTONE-ARGININE METHYLTRANSFERASE CARMER-RELATED"/>
    <property type="match status" value="1"/>
</dbReference>
<dbReference type="InterPro" id="IPR055135">
    <property type="entry name" value="PRMT_dom"/>
</dbReference>
<keyword evidence="7 13" id="KW-0949">S-adenosyl-L-methionine</keyword>
<evidence type="ECO:0000256" key="13">
    <source>
        <dbReference type="PROSITE-ProRule" id="PRU01015"/>
    </source>
</evidence>
<dbReference type="GO" id="GO:0005737">
    <property type="term" value="C:cytoplasm"/>
    <property type="evidence" value="ECO:0007669"/>
    <property type="project" value="UniProtKB-SubCell"/>
</dbReference>
<accession>D8LUY7</accession>
<dbReference type="EC" id="2.1.1.319" evidence="3"/>
<dbReference type="CDD" id="cd02440">
    <property type="entry name" value="AdoMet_MTases"/>
    <property type="match status" value="1"/>
</dbReference>
<dbReference type="GO" id="GO:0005634">
    <property type="term" value="C:nucleus"/>
    <property type="evidence" value="ECO:0007669"/>
    <property type="project" value="UniProtKB-SubCell"/>
</dbReference>
<dbReference type="AlphaFoldDB" id="D8LUY7"/>
<comment type="subcellular location">
    <subcellularLocation>
        <location evidence="2">Cytoplasm</location>
    </subcellularLocation>
    <subcellularLocation>
        <location evidence="1">Nucleus</location>
    </subcellularLocation>
</comment>
<feature type="domain" description="Methyltransferase" evidence="14">
    <location>
        <begin position="54"/>
        <end position="150"/>
    </location>
</feature>
<evidence type="ECO:0000256" key="2">
    <source>
        <dbReference type="ARBA" id="ARBA00004496"/>
    </source>
</evidence>
<evidence type="ECO:0000256" key="1">
    <source>
        <dbReference type="ARBA" id="ARBA00004123"/>
    </source>
</evidence>
<dbReference type="Pfam" id="PF13649">
    <property type="entry name" value="Methyltransf_25"/>
    <property type="match status" value="1"/>
</dbReference>
<dbReference type="EMBL" id="FN668638">
    <property type="protein sequence ID" value="CBK19626.2"/>
    <property type="molecule type" value="Genomic_DNA"/>
</dbReference>
<keyword evidence="8" id="KW-0156">Chromatin regulator</keyword>
<evidence type="ECO:0000256" key="3">
    <source>
        <dbReference type="ARBA" id="ARBA00011925"/>
    </source>
</evidence>
<comment type="catalytic activity">
    <reaction evidence="12">
        <text>L-arginyl-[protein] + 2 S-adenosyl-L-methionine = N(omega),N(omega)-dimethyl-L-arginyl-[protein] + 2 S-adenosyl-L-homocysteine + 2 H(+)</text>
        <dbReference type="Rhea" id="RHEA:48096"/>
        <dbReference type="Rhea" id="RHEA-COMP:10532"/>
        <dbReference type="Rhea" id="RHEA-COMP:11991"/>
        <dbReference type="ChEBI" id="CHEBI:15378"/>
        <dbReference type="ChEBI" id="CHEBI:29965"/>
        <dbReference type="ChEBI" id="CHEBI:57856"/>
        <dbReference type="ChEBI" id="CHEBI:59789"/>
        <dbReference type="ChEBI" id="CHEBI:61897"/>
        <dbReference type="EC" id="2.1.1.319"/>
    </reaction>
</comment>
<dbReference type="GO" id="GO:0032259">
    <property type="term" value="P:methylation"/>
    <property type="evidence" value="ECO:0007669"/>
    <property type="project" value="UniProtKB-KW"/>
</dbReference>
<reference evidence="16" key="1">
    <citation type="submission" date="2010-02" db="EMBL/GenBank/DDBJ databases">
        <title>Sequencing and annotation of the Blastocystis hominis genome.</title>
        <authorList>
            <person name="Wincker P."/>
        </authorList>
    </citation>
    <scope>NUCLEOTIDE SEQUENCE</scope>
    <source>
        <strain evidence="16">Singapore isolate B</strain>
    </source>
</reference>
<dbReference type="InterPro" id="IPR029063">
    <property type="entry name" value="SAM-dependent_MTases_sf"/>
</dbReference>
<keyword evidence="10" id="KW-0804">Transcription</keyword>
<evidence type="ECO:0000256" key="11">
    <source>
        <dbReference type="ARBA" id="ARBA00023242"/>
    </source>
</evidence>
<evidence type="ECO:0000256" key="7">
    <source>
        <dbReference type="ARBA" id="ARBA00022691"/>
    </source>
</evidence>
<dbReference type="Gene3D" id="2.70.160.11">
    <property type="entry name" value="Hnrnp arginine n-methyltransferase1"/>
    <property type="match status" value="1"/>
</dbReference>
<evidence type="ECO:0000256" key="5">
    <source>
        <dbReference type="ARBA" id="ARBA00022603"/>
    </source>
</evidence>
<evidence type="ECO:0000256" key="12">
    <source>
        <dbReference type="ARBA" id="ARBA00049086"/>
    </source>
</evidence>
<keyword evidence="11" id="KW-0539">Nucleus</keyword>
<dbReference type="Pfam" id="PF22528">
    <property type="entry name" value="PRMT_C"/>
    <property type="match status" value="1"/>
</dbReference>
<evidence type="ECO:0000256" key="9">
    <source>
        <dbReference type="ARBA" id="ARBA00023015"/>
    </source>
</evidence>
<keyword evidence="4" id="KW-0963">Cytoplasm</keyword>
<dbReference type="GeneID" id="24917399"/>
<dbReference type="GO" id="GO:0035242">
    <property type="term" value="F:protein-arginine omega-N asymmetric methyltransferase activity"/>
    <property type="evidence" value="ECO:0007669"/>
    <property type="project" value="UniProtKB-EC"/>
</dbReference>
<evidence type="ECO:0000256" key="6">
    <source>
        <dbReference type="ARBA" id="ARBA00022679"/>
    </source>
</evidence>
<dbReference type="SUPFAM" id="SSF53335">
    <property type="entry name" value="S-adenosyl-L-methionine-dependent methyltransferases"/>
    <property type="match status" value="1"/>
</dbReference>
<evidence type="ECO:0000256" key="8">
    <source>
        <dbReference type="ARBA" id="ARBA00022853"/>
    </source>
</evidence>
<evidence type="ECO:0000259" key="14">
    <source>
        <dbReference type="Pfam" id="PF13649"/>
    </source>
</evidence>
<proteinExistence type="predicted"/>